<dbReference type="GO" id="GO:0008195">
    <property type="term" value="F:phosphatidate phosphatase activity"/>
    <property type="evidence" value="ECO:0007669"/>
    <property type="project" value="TreeGrafter"/>
</dbReference>
<reference evidence="10" key="1">
    <citation type="submission" date="2021-02" db="EMBL/GenBank/DDBJ databases">
        <authorList>
            <person name="Nowell W R."/>
        </authorList>
    </citation>
    <scope>NUCLEOTIDE SEQUENCE</scope>
</reference>
<dbReference type="PANTHER" id="PTHR10165">
    <property type="entry name" value="LIPID PHOSPHATE PHOSPHATASE"/>
    <property type="match status" value="1"/>
</dbReference>
<evidence type="ECO:0000256" key="4">
    <source>
        <dbReference type="ARBA" id="ARBA00022989"/>
    </source>
</evidence>
<dbReference type="SUPFAM" id="SSF48452">
    <property type="entry name" value="TPR-like"/>
    <property type="match status" value="1"/>
</dbReference>
<keyword evidence="5 8" id="KW-0472">Membrane</keyword>
<dbReference type="SMART" id="SM00028">
    <property type="entry name" value="TPR"/>
    <property type="match status" value="5"/>
</dbReference>
<evidence type="ECO:0000256" key="2">
    <source>
        <dbReference type="ARBA" id="ARBA00008816"/>
    </source>
</evidence>
<dbReference type="InterPro" id="IPR000326">
    <property type="entry name" value="PAP2/HPO"/>
</dbReference>
<dbReference type="Pfam" id="PF13374">
    <property type="entry name" value="TPR_10"/>
    <property type="match status" value="1"/>
</dbReference>
<dbReference type="InterPro" id="IPR011990">
    <property type="entry name" value="TPR-like_helical_dom_sf"/>
</dbReference>
<keyword evidence="6" id="KW-0802">TPR repeat</keyword>
<evidence type="ECO:0000313" key="11">
    <source>
        <dbReference type="Proteomes" id="UP000663874"/>
    </source>
</evidence>
<feature type="compositionally biased region" description="Basic and acidic residues" evidence="7">
    <location>
        <begin position="25"/>
        <end position="44"/>
    </location>
</feature>
<evidence type="ECO:0000256" key="7">
    <source>
        <dbReference type="SAM" id="MobiDB-lite"/>
    </source>
</evidence>
<feature type="region of interest" description="Disordered" evidence="7">
    <location>
        <begin position="1"/>
        <end position="66"/>
    </location>
</feature>
<proteinExistence type="inferred from homology"/>
<dbReference type="GO" id="GO:0046839">
    <property type="term" value="P:phospholipid dephosphorylation"/>
    <property type="evidence" value="ECO:0007669"/>
    <property type="project" value="TreeGrafter"/>
</dbReference>
<feature type="domain" description="Phosphatidic acid phosphatase type 2/haloperoxidase" evidence="9">
    <location>
        <begin position="216"/>
        <end position="367"/>
    </location>
</feature>
<sequence length="787" mass="92287">MSNRGSRRGEQFRSRNNRGRFSPATHRDRNSNNRIYSVRDHNSDAIDDNDDETSQQNNLPPNTCHSPLAIVEQFPTPTEASIIYRPKSYDELKLGPIFKHPKIETLFDLRNTSITRQTKSSEIIELFHKYTRTVKYNEKVDFEAFQDHAAKHFGVEKWNNLGVYITSFPYVLQMWITEFSKRFYFNRYPNQVFLTRLEFCGGRVTTITPFVRNLYILTVVFAYGYLSTWVLTEITKNFVGELRPHFLAVCQPTIACSTLSLNQFNSYLQFGINYTCLNTDSGLVRDARRSFFSGHTSPVFFGFGWLVMYIHVAWSWRHLGIIGHIFQTGLAILGLYIGYSRIFDFHHHWNDVLVGGIVGSLVAFVSFKFILNWHHYSPSFLPYTVSNKTEKRISSIDGGSPINTLNDTHRISRNNDLEIFQGDDIDFETEYTLEIPPSTIMDSSQENEQCVTLIWFQLFIDVIQYLTLDNKAKEEMLRVCRCYYQNNSQMLNLIDKFDKTYHVDKWKYHHKQREFDQAIVYYRQALSIIENESDNMNRLIAELYGSMGRTYLGKGDCKEALSYQEKALEKRQSCLPSYHYLLAFSYVDIAKIFFFQQKYVQALEWNRKALEFRQKYLLPDHVNTAFSLYYVGKMCYKIGKSEEARDYYLKSIEMTKKCLPVSQQHTIPKILEDIASTYGYKSETALNYRLEALKVQQQLTSINYSYLAYIHDNIARTYKSMDKKADSLQFYEQALQIRKENLPTDAFRLFNNFNNLASLYEEMDKLENLQVKVKSGQSIKRDDEDES</sequence>
<dbReference type="InterPro" id="IPR019734">
    <property type="entry name" value="TPR_rpt"/>
</dbReference>
<dbReference type="Gene3D" id="1.20.144.10">
    <property type="entry name" value="Phosphatidic acid phosphatase type 2/haloperoxidase"/>
    <property type="match status" value="1"/>
</dbReference>
<comment type="caution">
    <text evidence="10">The sequence shown here is derived from an EMBL/GenBank/DDBJ whole genome shotgun (WGS) entry which is preliminary data.</text>
</comment>
<dbReference type="GO" id="GO:0005886">
    <property type="term" value="C:plasma membrane"/>
    <property type="evidence" value="ECO:0007669"/>
    <property type="project" value="TreeGrafter"/>
</dbReference>
<dbReference type="Gene3D" id="1.25.40.10">
    <property type="entry name" value="Tetratricopeptide repeat domain"/>
    <property type="match status" value="2"/>
</dbReference>
<keyword evidence="4 8" id="KW-1133">Transmembrane helix</keyword>
<feature type="transmembrane region" description="Helical" evidence="8">
    <location>
        <begin position="291"/>
        <end position="312"/>
    </location>
</feature>
<dbReference type="SUPFAM" id="SSF48317">
    <property type="entry name" value="Acid phosphatase/Vanadium-dependent haloperoxidase"/>
    <property type="match status" value="1"/>
</dbReference>
<feature type="transmembrane region" description="Helical" evidence="8">
    <location>
        <begin position="351"/>
        <end position="371"/>
    </location>
</feature>
<evidence type="ECO:0000259" key="9">
    <source>
        <dbReference type="SMART" id="SM00014"/>
    </source>
</evidence>
<dbReference type="PANTHER" id="PTHR10165:SF103">
    <property type="entry name" value="PHOSPHOLIPID PHOSPHATASE HOMOLOG 1.2 HOMOLOG"/>
    <property type="match status" value="1"/>
</dbReference>
<dbReference type="EMBL" id="CAJOBE010005483">
    <property type="protein sequence ID" value="CAF3974670.1"/>
    <property type="molecule type" value="Genomic_DNA"/>
</dbReference>
<comment type="similarity">
    <text evidence="2">Belongs to the PA-phosphatase related phosphoesterase family.</text>
</comment>
<feature type="repeat" description="TPR" evidence="6">
    <location>
        <begin position="541"/>
        <end position="574"/>
    </location>
</feature>
<dbReference type="Pfam" id="PF01569">
    <property type="entry name" value="PAP2"/>
    <property type="match status" value="1"/>
</dbReference>
<organism evidence="10 11">
    <name type="scientific">Rotaria sordida</name>
    <dbReference type="NCBI Taxonomy" id="392033"/>
    <lineage>
        <taxon>Eukaryota</taxon>
        <taxon>Metazoa</taxon>
        <taxon>Spiralia</taxon>
        <taxon>Gnathifera</taxon>
        <taxon>Rotifera</taxon>
        <taxon>Eurotatoria</taxon>
        <taxon>Bdelloidea</taxon>
        <taxon>Philodinida</taxon>
        <taxon>Philodinidae</taxon>
        <taxon>Rotaria</taxon>
    </lineage>
</organism>
<feature type="repeat" description="TPR" evidence="6">
    <location>
        <begin position="708"/>
        <end position="741"/>
    </location>
</feature>
<evidence type="ECO:0000256" key="3">
    <source>
        <dbReference type="ARBA" id="ARBA00022692"/>
    </source>
</evidence>
<evidence type="ECO:0000256" key="1">
    <source>
        <dbReference type="ARBA" id="ARBA00004141"/>
    </source>
</evidence>
<evidence type="ECO:0000256" key="5">
    <source>
        <dbReference type="ARBA" id="ARBA00023136"/>
    </source>
</evidence>
<dbReference type="InterPro" id="IPR036938">
    <property type="entry name" value="PAP2/HPO_sf"/>
</dbReference>
<accession>A0A819M6X0</accession>
<dbReference type="AlphaFoldDB" id="A0A819M6X0"/>
<dbReference type="SMART" id="SM00014">
    <property type="entry name" value="acidPPc"/>
    <property type="match status" value="1"/>
</dbReference>
<protein>
    <recommendedName>
        <fullName evidence="9">Phosphatidic acid phosphatase type 2/haloperoxidase domain-containing protein</fullName>
    </recommendedName>
</protein>
<dbReference type="PROSITE" id="PS50005">
    <property type="entry name" value="TPR"/>
    <property type="match status" value="2"/>
</dbReference>
<feature type="compositionally biased region" description="Polar residues" evidence="7">
    <location>
        <begin position="54"/>
        <end position="65"/>
    </location>
</feature>
<dbReference type="GO" id="GO:0006644">
    <property type="term" value="P:phospholipid metabolic process"/>
    <property type="evidence" value="ECO:0007669"/>
    <property type="project" value="InterPro"/>
</dbReference>
<feature type="non-terminal residue" evidence="10">
    <location>
        <position position="1"/>
    </location>
</feature>
<evidence type="ECO:0000256" key="8">
    <source>
        <dbReference type="SAM" id="Phobius"/>
    </source>
</evidence>
<name>A0A819M6X0_9BILA</name>
<evidence type="ECO:0000256" key="6">
    <source>
        <dbReference type="PROSITE-ProRule" id="PRU00339"/>
    </source>
</evidence>
<comment type="subcellular location">
    <subcellularLocation>
        <location evidence="1">Membrane</location>
        <topology evidence="1">Multi-pass membrane protein</topology>
    </subcellularLocation>
</comment>
<keyword evidence="3 8" id="KW-0812">Transmembrane</keyword>
<dbReference type="GO" id="GO:0007165">
    <property type="term" value="P:signal transduction"/>
    <property type="evidence" value="ECO:0007669"/>
    <property type="project" value="TreeGrafter"/>
</dbReference>
<feature type="transmembrane region" description="Helical" evidence="8">
    <location>
        <begin position="318"/>
        <end position="339"/>
    </location>
</feature>
<dbReference type="Pfam" id="PF13424">
    <property type="entry name" value="TPR_12"/>
    <property type="match status" value="2"/>
</dbReference>
<evidence type="ECO:0000313" key="10">
    <source>
        <dbReference type="EMBL" id="CAF3974670.1"/>
    </source>
</evidence>
<dbReference type="InterPro" id="IPR043216">
    <property type="entry name" value="PAP-like"/>
</dbReference>
<dbReference type="CDD" id="cd03384">
    <property type="entry name" value="PAP2_wunen"/>
    <property type="match status" value="1"/>
</dbReference>
<gene>
    <name evidence="10" type="ORF">FNK824_LOCUS24527</name>
</gene>
<dbReference type="Proteomes" id="UP000663874">
    <property type="component" value="Unassembled WGS sequence"/>
</dbReference>